<reference evidence="1 2" key="1">
    <citation type="journal article" date="2012" name="J. Biotechnol.">
        <title>Insights into the completely annotated genome of Lactobacillus buchneri CD034, a strain isolated from stable grass silage.</title>
        <authorList>
            <person name="Heinl S."/>
            <person name="Wibberg D."/>
            <person name="Eikmeyer F."/>
            <person name="Szczepanowski R."/>
            <person name="Blom J."/>
            <person name="Linke B."/>
            <person name="Goesmann A."/>
            <person name="Grabherr R."/>
            <person name="Schwab H."/>
            <person name="Puhler A."/>
            <person name="Schluter A."/>
        </authorList>
    </citation>
    <scope>NUCLEOTIDE SEQUENCE [LARGE SCALE GENOMIC DNA]</scope>
    <source>
        <strain evidence="1 2">CD034</strain>
    </source>
</reference>
<dbReference type="PATRIC" id="fig|1071400.3.peg.869"/>
<protein>
    <submittedName>
        <fullName evidence="1">Uncharacterized protein</fullName>
    </submittedName>
</protein>
<accession>J9W6Y1</accession>
<evidence type="ECO:0000313" key="2">
    <source>
        <dbReference type="Proteomes" id="UP000007332"/>
    </source>
</evidence>
<dbReference type="STRING" id="1071400.LBUCD034_0913"/>
<proteinExistence type="predicted"/>
<keyword evidence="2" id="KW-1185">Reference proteome</keyword>
<sequence length="106" mass="12238">MGLFKSKEEKEQKREQKVKRFLAQHGLDDLNPKSYQLVKNIMSQNGLIDVLAYNLGARIHGSDAENMIINNLQTIVEQNWLMIKQNDTLQKQNNELLKATNKKTAK</sequence>
<organism evidence="1 2">
    <name type="scientific">Lentilactobacillus buchneri subsp. silagei CD034</name>
    <dbReference type="NCBI Taxonomy" id="1071400"/>
    <lineage>
        <taxon>Bacteria</taxon>
        <taxon>Bacillati</taxon>
        <taxon>Bacillota</taxon>
        <taxon>Bacilli</taxon>
        <taxon>Lactobacillales</taxon>
        <taxon>Lactobacillaceae</taxon>
        <taxon>Lentilactobacillus</taxon>
        <taxon>Lentilactobacillus buchneri subsp. silagei</taxon>
    </lineage>
</organism>
<dbReference type="HOGENOM" id="CLU_177703_0_0_9"/>
<gene>
    <name evidence="1" type="ORF">LBUCD034_0913</name>
</gene>
<dbReference type="AlphaFoldDB" id="J9W6Y1"/>
<evidence type="ECO:0000313" key="1">
    <source>
        <dbReference type="EMBL" id="AFR99960.1"/>
    </source>
</evidence>
<dbReference type="EMBL" id="CP003043">
    <property type="protein sequence ID" value="AFR99960.1"/>
    <property type="molecule type" value="Genomic_DNA"/>
</dbReference>
<dbReference type="OrthoDB" id="2299696at2"/>
<dbReference type="RefSeq" id="WP_014939742.1">
    <property type="nucleotide sequence ID" value="NC_018610.1"/>
</dbReference>
<dbReference type="Proteomes" id="UP000007332">
    <property type="component" value="Chromosome"/>
</dbReference>
<dbReference type="KEGG" id="lbn:LBUCD034_0913"/>
<name>J9W6Y1_LENBU</name>
<dbReference type="eggNOG" id="ENOG5030ASH">
    <property type="taxonomic scope" value="Bacteria"/>
</dbReference>